<dbReference type="EMBL" id="FP929003">
    <property type="protein sequence ID" value="CBK40301.1"/>
    <property type="molecule type" value="Genomic_DNA"/>
</dbReference>
<organism evidence="1 2">
    <name type="scientific">Nitrospira defluvii</name>
    <dbReference type="NCBI Taxonomy" id="330214"/>
    <lineage>
        <taxon>Bacteria</taxon>
        <taxon>Pseudomonadati</taxon>
        <taxon>Nitrospirota</taxon>
        <taxon>Nitrospiria</taxon>
        <taxon>Nitrospirales</taxon>
        <taxon>Nitrospiraceae</taxon>
        <taxon>Nitrospira</taxon>
    </lineage>
</organism>
<evidence type="ECO:0000313" key="2">
    <source>
        <dbReference type="Proteomes" id="UP000001660"/>
    </source>
</evidence>
<keyword evidence="2" id="KW-1185">Reference proteome</keyword>
<dbReference type="HOGENOM" id="CLU_1346850_0_0_0"/>
<protein>
    <submittedName>
        <fullName evidence="1">Uncharacterized protein</fullName>
    </submittedName>
</protein>
<name>D8PAP2_9BACT</name>
<dbReference type="OrthoDB" id="9779833at2"/>
<dbReference type="Proteomes" id="UP000001660">
    <property type="component" value="Chromosome"/>
</dbReference>
<dbReference type="KEGG" id="nde:NIDE0526"/>
<gene>
    <name evidence="1" type="ORF">NIDE0526</name>
</gene>
<sequence>MTTGFAPSSLAATRLNGLDIFAQFTQHIQRQADTDKQAFAVASQCMTWFYKQQRHKPAPPAVQNIAWSRQTTSPWIVADSSEQDGSDCRMRYPGGIDAVRTDFQRTQAFLSLSLTFYEFALVGDGDDNSTYSARELHDMLTALNLASEPSLGTDAHLRSLTSSFDSLHEARGMEALMTGMGKLYDQGYRVTTADKAHLNRVME</sequence>
<evidence type="ECO:0000313" key="1">
    <source>
        <dbReference type="EMBL" id="CBK40301.1"/>
    </source>
</evidence>
<dbReference type="AlphaFoldDB" id="D8PAP2"/>
<dbReference type="STRING" id="330214.NIDE0526"/>
<reference evidence="1 2" key="1">
    <citation type="journal article" date="2010" name="Proc. Natl. Acad. Sci. U.S.A.">
        <title>A Nitrospira metagenome illuminates the physiology and evolution of globally important nitrite-oxidizing bacteria.</title>
        <authorList>
            <person name="Lucker S."/>
            <person name="Wagner M."/>
            <person name="Maixner F."/>
            <person name="Pelletier E."/>
            <person name="Koch H."/>
            <person name="Vacherie B."/>
            <person name="Rattei T."/>
            <person name="Sinninghe Damste J."/>
            <person name="Spieck E."/>
            <person name="Le Paslier D."/>
            <person name="Daims H."/>
        </authorList>
    </citation>
    <scope>NUCLEOTIDE SEQUENCE [LARGE SCALE GENOMIC DNA]</scope>
</reference>
<accession>D8PAP2</accession>
<proteinExistence type="predicted"/>